<proteinExistence type="predicted"/>
<dbReference type="Proteomes" id="UP000295212">
    <property type="component" value="Unassembled WGS sequence"/>
</dbReference>
<dbReference type="GO" id="GO:0006302">
    <property type="term" value="P:double-strand break repair"/>
    <property type="evidence" value="ECO:0007669"/>
    <property type="project" value="InterPro"/>
</dbReference>
<feature type="domain" description="Rad50/SbcC-type AAA" evidence="2">
    <location>
        <begin position="16"/>
        <end position="241"/>
    </location>
</feature>
<sequence>MKLVDLKIVASGKSGWESETLYFGEHITHLFGPNGCGKTPVVQSIVYCLGYPSIFRNDIYERCNYAILTIEICSKNYTIKRVIARNDVDITVVEPDKTEQRFYNEKEYSEYLFSLVGIEPNNLVGINNKSARPYLATLLPIFFLDQDDGYKEIYYSPSKFIKDQFVEMGRLVFDLPPKNPFDRKKGKLRAKERLTFLDRQVEVSERNLELAKEKIQGINESPESIKIEIALLEGEIENLKSSEANHDDSLTAINRLIKRSKNTVFSIREEAIDTEKRINSFNKITSEIHSEIETLSLNEEARRVFLSFDEICGSSSCQLFQTSSDSYAKNLLYLKDQIKDLERNSVLDSSKLSRLQDRESELKDELSDLVDKRNNILQKSEISSLIDTISNLKNKIFELQGRYDILSQYGYLEEMHINLLRERQYAFEEDKSLSSNSASVSELVKLRSELRQLYLDWLDLLNTSNVSRDITFRDDFVPVLGKESIAQLKGSTRIRAILAYHAALIELITKNSSKPFNFYILDTPKQHEIHNNDLDCYIKALKKLAIEAEVQIVFSTTEYHYDGDFQDKEWTPKFPGEKQKMFLSGNPIGKVKS</sequence>
<feature type="coiled-coil region" evidence="1">
    <location>
        <begin position="352"/>
        <end position="379"/>
    </location>
</feature>
<dbReference type="GO" id="GO:0016887">
    <property type="term" value="F:ATP hydrolysis activity"/>
    <property type="evidence" value="ECO:0007669"/>
    <property type="project" value="InterPro"/>
</dbReference>
<dbReference type="Gene3D" id="3.40.50.300">
    <property type="entry name" value="P-loop containing nucleotide triphosphate hydrolases"/>
    <property type="match status" value="1"/>
</dbReference>
<dbReference type="OrthoDB" id="6637274at2"/>
<dbReference type="AlphaFoldDB" id="A0A4R6ZK80"/>
<evidence type="ECO:0000259" key="2">
    <source>
        <dbReference type="Pfam" id="PF13476"/>
    </source>
</evidence>
<name>A0A4R6ZK80_9GAMM</name>
<feature type="coiled-coil region" evidence="1">
    <location>
        <begin position="194"/>
        <end position="221"/>
    </location>
</feature>
<protein>
    <recommendedName>
        <fullName evidence="2">Rad50/SbcC-type AAA domain-containing protein</fullName>
    </recommendedName>
</protein>
<dbReference type="InterPro" id="IPR027417">
    <property type="entry name" value="P-loop_NTPase"/>
</dbReference>
<dbReference type="RefSeq" id="WP_133636355.1">
    <property type="nucleotide sequence ID" value="NZ_SNZJ01000011.1"/>
</dbReference>
<dbReference type="InterPro" id="IPR038729">
    <property type="entry name" value="Rad50/SbcC_AAA"/>
</dbReference>
<evidence type="ECO:0000313" key="3">
    <source>
        <dbReference type="EMBL" id="TDR52787.1"/>
    </source>
</evidence>
<evidence type="ECO:0000256" key="1">
    <source>
        <dbReference type="SAM" id="Coils"/>
    </source>
</evidence>
<comment type="caution">
    <text evidence="3">The sequence shown here is derived from an EMBL/GenBank/DDBJ whole genome shotgun (WGS) entry which is preliminary data.</text>
</comment>
<dbReference type="EMBL" id="SNZJ01000011">
    <property type="protein sequence ID" value="TDR52787.1"/>
    <property type="molecule type" value="Genomic_DNA"/>
</dbReference>
<gene>
    <name evidence="3" type="ORF">DFP85_111111</name>
</gene>
<organism evidence="3 4">
    <name type="scientific">Halomonas ventosae</name>
    <dbReference type="NCBI Taxonomy" id="229007"/>
    <lineage>
        <taxon>Bacteria</taxon>
        <taxon>Pseudomonadati</taxon>
        <taxon>Pseudomonadota</taxon>
        <taxon>Gammaproteobacteria</taxon>
        <taxon>Oceanospirillales</taxon>
        <taxon>Halomonadaceae</taxon>
        <taxon>Halomonas</taxon>
    </lineage>
</organism>
<dbReference type="Pfam" id="PF13476">
    <property type="entry name" value="AAA_23"/>
    <property type="match status" value="1"/>
</dbReference>
<reference evidence="3 4" key="1">
    <citation type="submission" date="2019-03" db="EMBL/GenBank/DDBJ databases">
        <title>Genomic Encyclopedia of Type Strains, Phase III (KMG-III): the genomes of soil and plant-associated and newly described type strains.</title>
        <authorList>
            <person name="Whitman W."/>
        </authorList>
    </citation>
    <scope>NUCLEOTIDE SEQUENCE [LARGE SCALE GENOMIC DNA]</scope>
    <source>
        <strain evidence="3 4">CECT 5797</strain>
    </source>
</reference>
<keyword evidence="1" id="KW-0175">Coiled coil</keyword>
<accession>A0A4R6ZK80</accession>
<dbReference type="SUPFAM" id="SSF52540">
    <property type="entry name" value="P-loop containing nucleoside triphosphate hydrolases"/>
    <property type="match status" value="1"/>
</dbReference>
<evidence type="ECO:0000313" key="4">
    <source>
        <dbReference type="Proteomes" id="UP000295212"/>
    </source>
</evidence>